<dbReference type="Proteomes" id="UP000813463">
    <property type="component" value="Chromosome 6"/>
</dbReference>
<dbReference type="PANTHER" id="PTHR33248">
    <property type="entry name" value="ZINC ION-BINDING PROTEIN"/>
    <property type="match status" value="1"/>
</dbReference>
<dbReference type="GeneID" id="130463685"/>
<keyword evidence="7" id="KW-1185">Reference proteome</keyword>
<dbReference type="RefSeq" id="XP_056688872.1">
    <property type="nucleotide sequence ID" value="XM_056832894.1"/>
</dbReference>
<dbReference type="InterPro" id="IPR010666">
    <property type="entry name" value="Znf_GRF"/>
</dbReference>
<evidence type="ECO:0000313" key="8">
    <source>
        <dbReference type="RefSeq" id="XP_056688872.1"/>
    </source>
</evidence>
<name>A0ABM3QZR3_SPIOL</name>
<evidence type="ECO:0000259" key="6">
    <source>
        <dbReference type="PROSITE" id="PS51999"/>
    </source>
</evidence>
<feature type="transmembrane region" description="Helical" evidence="5">
    <location>
        <begin position="123"/>
        <end position="141"/>
    </location>
</feature>
<keyword evidence="1" id="KW-0479">Metal-binding</keyword>
<keyword evidence="3" id="KW-0862">Zinc</keyword>
<dbReference type="Pfam" id="PF06839">
    <property type="entry name" value="Zn_ribbon_GRF"/>
    <property type="match status" value="1"/>
</dbReference>
<organism evidence="7 8">
    <name type="scientific">Spinacia oleracea</name>
    <name type="common">Spinach</name>
    <dbReference type="NCBI Taxonomy" id="3562"/>
    <lineage>
        <taxon>Eukaryota</taxon>
        <taxon>Viridiplantae</taxon>
        <taxon>Streptophyta</taxon>
        <taxon>Embryophyta</taxon>
        <taxon>Tracheophyta</taxon>
        <taxon>Spermatophyta</taxon>
        <taxon>Magnoliopsida</taxon>
        <taxon>eudicotyledons</taxon>
        <taxon>Gunneridae</taxon>
        <taxon>Pentapetalae</taxon>
        <taxon>Caryophyllales</taxon>
        <taxon>Chenopodiaceae</taxon>
        <taxon>Chenopodioideae</taxon>
        <taxon>Anserineae</taxon>
        <taxon>Spinacia</taxon>
    </lineage>
</organism>
<gene>
    <name evidence="8" type="primary">LOC130463685</name>
</gene>
<keyword evidence="5" id="KW-1133">Transmembrane helix</keyword>
<evidence type="ECO:0000256" key="1">
    <source>
        <dbReference type="ARBA" id="ARBA00022723"/>
    </source>
</evidence>
<evidence type="ECO:0000313" key="7">
    <source>
        <dbReference type="Proteomes" id="UP000813463"/>
    </source>
</evidence>
<dbReference type="PROSITE" id="PS51999">
    <property type="entry name" value="ZF_GRF"/>
    <property type="match status" value="1"/>
</dbReference>
<evidence type="ECO:0000256" key="3">
    <source>
        <dbReference type="ARBA" id="ARBA00022833"/>
    </source>
</evidence>
<keyword evidence="2 4" id="KW-0863">Zinc-finger</keyword>
<evidence type="ECO:0000256" key="2">
    <source>
        <dbReference type="ARBA" id="ARBA00022771"/>
    </source>
</evidence>
<reference evidence="8" key="2">
    <citation type="submission" date="2025-08" db="UniProtKB">
        <authorList>
            <consortium name="RefSeq"/>
        </authorList>
    </citation>
    <scope>IDENTIFICATION</scope>
    <source>
        <tissue evidence="8">Leaf</tissue>
    </source>
</reference>
<evidence type="ECO:0000256" key="5">
    <source>
        <dbReference type="SAM" id="Phobius"/>
    </source>
</evidence>
<evidence type="ECO:0000256" key="4">
    <source>
        <dbReference type="PROSITE-ProRule" id="PRU01343"/>
    </source>
</evidence>
<protein>
    <recommendedName>
        <fullName evidence="6">GRF-type domain-containing protein</fullName>
    </recommendedName>
</protein>
<keyword evidence="5" id="KW-0472">Membrane</keyword>
<accession>A0ABM3QZR3</accession>
<sequence length="148" mass="17386">MMNRAISLFNNGDNEHPKRCYCGFTVSIQKTWTKENPGRRFIACPDYDVETNRRGCIFFRWIDEQEPTTWQTIVILGLMQDKQSLAAEVDSFRTKLSEANNYARKREADYVMSKMRRPISVKCEVWVVILVVLFFFYLVYFKLSGLSG</sequence>
<proteinExistence type="predicted"/>
<feature type="domain" description="GRF-type" evidence="6">
    <location>
        <begin position="20"/>
        <end position="65"/>
    </location>
</feature>
<reference evidence="7" key="1">
    <citation type="journal article" date="2021" name="Nat. Commun.">
        <title>Genomic analyses provide insights into spinach domestication and the genetic basis of agronomic traits.</title>
        <authorList>
            <person name="Cai X."/>
            <person name="Sun X."/>
            <person name="Xu C."/>
            <person name="Sun H."/>
            <person name="Wang X."/>
            <person name="Ge C."/>
            <person name="Zhang Z."/>
            <person name="Wang Q."/>
            <person name="Fei Z."/>
            <person name="Jiao C."/>
            <person name="Wang Q."/>
        </authorList>
    </citation>
    <scope>NUCLEOTIDE SEQUENCE [LARGE SCALE GENOMIC DNA]</scope>
    <source>
        <strain evidence="7">cv. Varoflay</strain>
    </source>
</reference>
<keyword evidence="5" id="KW-0812">Transmembrane</keyword>